<comment type="caution">
    <text evidence="2">The sequence shown here is derived from an EMBL/GenBank/DDBJ whole genome shotgun (WGS) entry which is preliminary data.</text>
</comment>
<accession>A0A0B4C9K6</accession>
<protein>
    <submittedName>
        <fullName evidence="2">Cation-binding protein</fullName>
    </submittedName>
</protein>
<dbReference type="InterPro" id="IPR012312">
    <property type="entry name" value="Hemerythrin-like"/>
</dbReference>
<reference evidence="2 3" key="1">
    <citation type="submission" date="2014-12" db="EMBL/GenBank/DDBJ databases">
        <title>Genome sequencing of Brevundimonas nasdae TPW30.</title>
        <authorList>
            <person name="Tan P.W."/>
            <person name="Chan K.-G."/>
        </authorList>
    </citation>
    <scope>NUCLEOTIDE SEQUENCE [LARGE SCALE GENOMIC DNA]</scope>
    <source>
        <strain evidence="2 3">TPW30</strain>
    </source>
</reference>
<dbReference type="STRING" id="172043.RM53_09360"/>
<dbReference type="PANTHER" id="PTHR35585">
    <property type="entry name" value="HHE DOMAIN PROTEIN (AFU_ORTHOLOGUE AFUA_4G00730)"/>
    <property type="match status" value="1"/>
</dbReference>
<name>A0A0B4C9K6_9CAUL</name>
<evidence type="ECO:0000313" key="3">
    <source>
        <dbReference type="Proteomes" id="UP000031166"/>
    </source>
</evidence>
<dbReference type="Pfam" id="PF01814">
    <property type="entry name" value="Hemerythrin"/>
    <property type="match status" value="1"/>
</dbReference>
<dbReference type="Proteomes" id="UP000031166">
    <property type="component" value="Unassembled WGS sequence"/>
</dbReference>
<evidence type="ECO:0000259" key="1">
    <source>
        <dbReference type="Pfam" id="PF01814"/>
    </source>
</evidence>
<dbReference type="EMBL" id="JWSY01000015">
    <property type="protein sequence ID" value="KIC57819.1"/>
    <property type="molecule type" value="Genomic_DNA"/>
</dbReference>
<evidence type="ECO:0000313" key="2">
    <source>
        <dbReference type="EMBL" id="KIC57819.1"/>
    </source>
</evidence>
<feature type="domain" description="Hemerythrin-like" evidence="1">
    <location>
        <begin position="3"/>
        <end position="124"/>
    </location>
</feature>
<organism evidence="2 3">
    <name type="scientific">Brevundimonas nasdae</name>
    <dbReference type="NCBI Taxonomy" id="172043"/>
    <lineage>
        <taxon>Bacteria</taxon>
        <taxon>Pseudomonadati</taxon>
        <taxon>Pseudomonadota</taxon>
        <taxon>Alphaproteobacteria</taxon>
        <taxon>Caulobacterales</taxon>
        <taxon>Caulobacteraceae</taxon>
        <taxon>Brevundimonas</taxon>
    </lineage>
</organism>
<gene>
    <name evidence="2" type="ORF">RM53_09360</name>
</gene>
<dbReference type="Gene3D" id="1.20.120.520">
    <property type="entry name" value="nmb1532 protein domain like"/>
    <property type="match status" value="1"/>
</dbReference>
<dbReference type="PANTHER" id="PTHR35585:SF1">
    <property type="entry name" value="HHE DOMAIN PROTEIN (AFU_ORTHOLOGUE AFUA_4G00730)"/>
    <property type="match status" value="1"/>
</dbReference>
<sequence length="172" mass="19314">MDITQLILDDHAEQRRLFAIIEQIDPKDTDALSAVWSRLSAFLDVHAEAEERFFYPELLKQGEGANDAEDGTVEGETEDAIEDHNKLRDAVKAVEKHKVGTKAWFDAVGEANVVNSKHMGEEERQGLTDFRMNADVETRHALAVKFAAFEAEHITGVKPVNKDPETYIDKHG</sequence>
<dbReference type="AlphaFoldDB" id="A0A0B4C9K6"/>
<dbReference type="RefSeq" id="WP_039246180.1">
    <property type="nucleotide sequence ID" value="NZ_JWSY01000015.1"/>
</dbReference>
<proteinExistence type="predicted"/>